<feature type="transmembrane region" description="Helical" evidence="4">
    <location>
        <begin position="33"/>
        <end position="53"/>
    </location>
</feature>
<keyword evidence="4" id="KW-0472">Membrane</keyword>
<comment type="caution">
    <text evidence="6">The sequence shown here is derived from an EMBL/GenBank/DDBJ whole genome shotgun (WGS) entry which is preliminary data.</text>
</comment>
<protein>
    <submittedName>
        <fullName evidence="6">AraC family transcriptional regulator</fullName>
    </submittedName>
</protein>
<keyword evidence="1" id="KW-0805">Transcription regulation</keyword>
<dbReference type="InterPro" id="IPR009057">
    <property type="entry name" value="Homeodomain-like_sf"/>
</dbReference>
<dbReference type="Proteomes" id="UP000245762">
    <property type="component" value="Unassembled WGS sequence"/>
</dbReference>
<gene>
    <name evidence="6" type="ORF">DKG77_13765</name>
</gene>
<dbReference type="EMBL" id="QGEG01000003">
    <property type="protein sequence ID" value="PWL37832.1"/>
    <property type="molecule type" value="Genomic_DNA"/>
</dbReference>
<evidence type="ECO:0000256" key="4">
    <source>
        <dbReference type="SAM" id="Phobius"/>
    </source>
</evidence>
<keyword evidence="4" id="KW-1133">Transmembrane helix</keyword>
<feature type="transmembrane region" description="Helical" evidence="4">
    <location>
        <begin position="179"/>
        <end position="201"/>
    </location>
</feature>
<dbReference type="GO" id="GO:0043565">
    <property type="term" value="F:sequence-specific DNA binding"/>
    <property type="evidence" value="ECO:0007669"/>
    <property type="project" value="InterPro"/>
</dbReference>
<dbReference type="OrthoDB" id="6283866at2"/>
<accession>A0A316KUF9</accession>
<feature type="transmembrane region" description="Helical" evidence="4">
    <location>
        <begin position="98"/>
        <end position="117"/>
    </location>
</feature>
<dbReference type="InterPro" id="IPR018060">
    <property type="entry name" value="HTH_AraC"/>
</dbReference>
<dbReference type="PANTHER" id="PTHR43280">
    <property type="entry name" value="ARAC-FAMILY TRANSCRIPTIONAL REGULATOR"/>
    <property type="match status" value="1"/>
</dbReference>
<feature type="transmembrane region" description="Helical" evidence="4">
    <location>
        <begin position="7"/>
        <end position="27"/>
    </location>
</feature>
<dbReference type="AlphaFoldDB" id="A0A316KUF9"/>
<name>A0A316KUF9_9FLAO</name>
<evidence type="ECO:0000256" key="2">
    <source>
        <dbReference type="ARBA" id="ARBA00023125"/>
    </source>
</evidence>
<keyword evidence="3" id="KW-0804">Transcription</keyword>
<dbReference type="SMART" id="SM00342">
    <property type="entry name" value="HTH_ARAC"/>
    <property type="match status" value="1"/>
</dbReference>
<feature type="transmembrane region" description="Helical" evidence="4">
    <location>
        <begin position="138"/>
        <end position="159"/>
    </location>
</feature>
<dbReference type="PANTHER" id="PTHR43280:SF29">
    <property type="entry name" value="ARAC-FAMILY TRANSCRIPTIONAL REGULATOR"/>
    <property type="match status" value="1"/>
</dbReference>
<dbReference type="PROSITE" id="PS01124">
    <property type="entry name" value="HTH_ARAC_FAMILY_2"/>
    <property type="match status" value="1"/>
</dbReference>
<feature type="domain" description="HTH araC/xylS-type" evidence="5">
    <location>
        <begin position="258"/>
        <end position="366"/>
    </location>
</feature>
<keyword evidence="2" id="KW-0238">DNA-binding</keyword>
<keyword evidence="4" id="KW-0812">Transmembrane</keyword>
<feature type="transmembrane region" description="Helical" evidence="4">
    <location>
        <begin position="65"/>
        <end position="83"/>
    </location>
</feature>
<dbReference type="Gene3D" id="1.10.10.60">
    <property type="entry name" value="Homeodomain-like"/>
    <property type="match status" value="1"/>
</dbReference>
<dbReference type="Pfam" id="PF12833">
    <property type="entry name" value="HTH_18"/>
    <property type="match status" value="1"/>
</dbReference>
<proteinExistence type="predicted"/>
<evidence type="ECO:0000256" key="1">
    <source>
        <dbReference type="ARBA" id="ARBA00023015"/>
    </source>
</evidence>
<evidence type="ECO:0000313" key="6">
    <source>
        <dbReference type="EMBL" id="PWL37832.1"/>
    </source>
</evidence>
<keyword evidence="7" id="KW-1185">Reference proteome</keyword>
<sequence length="366" mass="42515">MQTVINQFVYFAYFQSLFLLFIYIFSPKSRKNINGYLAFLIVLLAVGLTGRIIYISELFGQNFRFYSFSEFSILMFGSTIYLFTRSSLKGAPFHPSDLIHYIPGVIYILIIVVYFMLPSDQIIGERAKSGELYRSITLLVGIGLAFNITYWILSCRIFFQVKKGLRNELSYSIKTQFFSNFLTAIGLCLTCWLVVYFISILGVDTIERTARRTIWLGIALIILFIAYYGIKEPELFKFGKYREAKKYQQSKLSMQDLDNLKTTLETLMTEKKPYLNRKLAKSELSEMLGVSNPEIARLLNERIGMNFFEYVNFYRIKEFVELAKSQKAENLTFFGLAQEAGFNSKTTFNKSFKKLMGMSPKDYFQN</sequence>
<dbReference type="RefSeq" id="WP_109664094.1">
    <property type="nucleotide sequence ID" value="NZ_QGEG01000003.1"/>
</dbReference>
<evidence type="ECO:0000256" key="3">
    <source>
        <dbReference type="ARBA" id="ARBA00023163"/>
    </source>
</evidence>
<evidence type="ECO:0000259" key="5">
    <source>
        <dbReference type="PROSITE" id="PS01124"/>
    </source>
</evidence>
<dbReference type="GO" id="GO:0003700">
    <property type="term" value="F:DNA-binding transcription factor activity"/>
    <property type="evidence" value="ECO:0007669"/>
    <property type="project" value="InterPro"/>
</dbReference>
<evidence type="ECO:0000313" key="7">
    <source>
        <dbReference type="Proteomes" id="UP000245762"/>
    </source>
</evidence>
<feature type="transmembrane region" description="Helical" evidence="4">
    <location>
        <begin position="213"/>
        <end position="230"/>
    </location>
</feature>
<reference evidence="6 7" key="1">
    <citation type="submission" date="2018-05" db="EMBL/GenBank/DDBJ databases">
        <title>Complete genome sequence of Flagellimonas aquimarina ECD12 isolated from seaweed Ecklonia cava.</title>
        <authorList>
            <person name="Choi S."/>
            <person name="Seong C."/>
        </authorList>
    </citation>
    <scope>NUCLEOTIDE SEQUENCE [LARGE SCALE GENOMIC DNA]</scope>
    <source>
        <strain evidence="6 7">ECD12</strain>
    </source>
</reference>
<organism evidence="6 7">
    <name type="scientific">Flagellimonas aquimarina</name>
    <dbReference type="NCBI Taxonomy" id="2201895"/>
    <lineage>
        <taxon>Bacteria</taxon>
        <taxon>Pseudomonadati</taxon>
        <taxon>Bacteroidota</taxon>
        <taxon>Flavobacteriia</taxon>
        <taxon>Flavobacteriales</taxon>
        <taxon>Flavobacteriaceae</taxon>
        <taxon>Flagellimonas</taxon>
    </lineage>
</organism>
<dbReference type="SUPFAM" id="SSF46689">
    <property type="entry name" value="Homeodomain-like"/>
    <property type="match status" value="1"/>
</dbReference>